<keyword evidence="1" id="KW-0723">Serine/threonine-protein kinase</keyword>
<name>A0A8H3QI53_9GLOM</name>
<dbReference type="SUPFAM" id="SSF56112">
    <property type="entry name" value="Protein kinase-like (PK-like)"/>
    <property type="match status" value="1"/>
</dbReference>
<feature type="domain" description="Protein kinase" evidence="6">
    <location>
        <begin position="310"/>
        <end position="576"/>
    </location>
</feature>
<evidence type="ECO:0000256" key="5">
    <source>
        <dbReference type="ARBA" id="ARBA00022840"/>
    </source>
</evidence>
<dbReference type="InterPro" id="IPR001245">
    <property type="entry name" value="Ser-Thr/Tyr_kinase_cat_dom"/>
</dbReference>
<sequence>MKPVNINDENSFDPTPKFKSSPIPINFISFNVKDKNCFFCGEKYIETLLCSHYYCKKCLSHYMHYINKIADNNLYLDVRTYTDHEISRTKVSQIIQGDRLGILYFKQIFGGYLHDRNSGLDNDNLNIYNEVIESEKDCKLCEKLLSYTNKQIDYLKLCSECYQISSGWIESTLVKKRISILYLPWWHYKLYCDSCFFSKLIFTSDCQKYCANCYIFYVGCRYCLTTNIIFGPTLKSQCKKCKRISLINSDFDDFLFNNDLICNNLDNLKLIEFENIIKNIDKYFEPENILNSIFREKHSINKIKWIPYSFINVEEITRGGYGIIYKATWLSNNETVILKRFENSKNIGKYFLNELRSLQHCFKEYNDRIIKTYGFTKDPESKDYMLVIKYASEGDLHKYLQKNFTKITWNKQKLILLWQISLGLETIHKAKFMHRDFHSGNVLCDLTDKKKSEKDYQLKVADLGLSQAVDNKSSNNEIYGVMPYIAPEIFKGSKFTKEADIYSLGMIMWELTTGLKPFDNVKHDVRLVYKILDGERPEITEDTPECYANLMKSCWDPDPKERPSIMTIRTMIYSWISKRSYNEMFNKAEAKRMELIQSKEIGPEFVENRHSEAIYISRSLSNIISKCSSISSSKDYSSLEMNFDIDTESSSSSTLSSMIQNSSSFFKKRNIEELDIRIHDNSGKHQRMC</sequence>
<dbReference type="PRINTS" id="PR00109">
    <property type="entry name" value="TYRKINASE"/>
</dbReference>
<dbReference type="Pfam" id="PF07714">
    <property type="entry name" value="PK_Tyr_Ser-Thr"/>
    <property type="match status" value="1"/>
</dbReference>
<evidence type="ECO:0000313" key="7">
    <source>
        <dbReference type="EMBL" id="GES81830.1"/>
    </source>
</evidence>
<dbReference type="GO" id="GO:0007254">
    <property type="term" value="P:JNK cascade"/>
    <property type="evidence" value="ECO:0007669"/>
    <property type="project" value="TreeGrafter"/>
</dbReference>
<dbReference type="Gene3D" id="1.10.510.10">
    <property type="entry name" value="Transferase(Phosphotransferase) domain 1"/>
    <property type="match status" value="1"/>
</dbReference>
<evidence type="ECO:0000256" key="4">
    <source>
        <dbReference type="ARBA" id="ARBA00022777"/>
    </source>
</evidence>
<proteinExistence type="predicted"/>
<gene>
    <name evidence="7" type="ORF">RCL2_000907100</name>
</gene>
<evidence type="ECO:0000256" key="1">
    <source>
        <dbReference type="ARBA" id="ARBA00022527"/>
    </source>
</evidence>
<keyword evidence="4 7" id="KW-0418">Kinase</keyword>
<dbReference type="GO" id="GO:0004709">
    <property type="term" value="F:MAP kinase kinase kinase activity"/>
    <property type="evidence" value="ECO:0007669"/>
    <property type="project" value="TreeGrafter"/>
</dbReference>
<comment type="caution">
    <text evidence="7">The sequence shown here is derived from an EMBL/GenBank/DDBJ whole genome shotgun (WGS) entry which is preliminary data.</text>
</comment>
<dbReference type="EMBL" id="BLAL01000058">
    <property type="protein sequence ID" value="GES81830.1"/>
    <property type="molecule type" value="Genomic_DNA"/>
</dbReference>
<evidence type="ECO:0000259" key="6">
    <source>
        <dbReference type="PROSITE" id="PS50011"/>
    </source>
</evidence>
<dbReference type="InterPro" id="IPR000719">
    <property type="entry name" value="Prot_kinase_dom"/>
</dbReference>
<reference evidence="7" key="1">
    <citation type="submission" date="2019-10" db="EMBL/GenBank/DDBJ databases">
        <title>Conservation and host-specific expression of non-tandemly repeated heterogenous ribosome RNA gene in arbuscular mycorrhizal fungi.</title>
        <authorList>
            <person name="Maeda T."/>
            <person name="Kobayashi Y."/>
            <person name="Nakagawa T."/>
            <person name="Ezawa T."/>
            <person name="Yamaguchi K."/>
            <person name="Bino T."/>
            <person name="Nishimoto Y."/>
            <person name="Shigenobu S."/>
            <person name="Kawaguchi M."/>
        </authorList>
    </citation>
    <scope>NUCLEOTIDE SEQUENCE</scope>
    <source>
        <strain evidence="7">HR1</strain>
    </source>
</reference>
<dbReference type="PANTHER" id="PTHR46716">
    <property type="entry name" value="MITOGEN-ACTIVATED PROTEIN KINASE KINASE KINASE 7"/>
    <property type="match status" value="1"/>
</dbReference>
<dbReference type="InterPro" id="IPR011009">
    <property type="entry name" value="Kinase-like_dom_sf"/>
</dbReference>
<dbReference type="PROSITE" id="PS50011">
    <property type="entry name" value="PROTEIN_KINASE_DOM"/>
    <property type="match status" value="1"/>
</dbReference>
<protein>
    <submittedName>
        <fullName evidence="7">Kinase-like domain-containing protein</fullName>
    </submittedName>
</protein>
<evidence type="ECO:0000256" key="3">
    <source>
        <dbReference type="ARBA" id="ARBA00022741"/>
    </source>
</evidence>
<dbReference type="Proteomes" id="UP000615446">
    <property type="component" value="Unassembled WGS sequence"/>
</dbReference>
<dbReference type="GO" id="GO:0005524">
    <property type="term" value="F:ATP binding"/>
    <property type="evidence" value="ECO:0007669"/>
    <property type="project" value="UniProtKB-KW"/>
</dbReference>
<accession>A0A8H3QI53</accession>
<dbReference type="AlphaFoldDB" id="A0A8H3QI53"/>
<organism evidence="7 8">
    <name type="scientific">Rhizophagus clarus</name>
    <dbReference type="NCBI Taxonomy" id="94130"/>
    <lineage>
        <taxon>Eukaryota</taxon>
        <taxon>Fungi</taxon>
        <taxon>Fungi incertae sedis</taxon>
        <taxon>Mucoromycota</taxon>
        <taxon>Glomeromycotina</taxon>
        <taxon>Glomeromycetes</taxon>
        <taxon>Glomerales</taxon>
        <taxon>Glomeraceae</taxon>
        <taxon>Rhizophagus</taxon>
    </lineage>
</organism>
<dbReference type="PANTHER" id="PTHR46716:SF1">
    <property type="entry name" value="MITOGEN-ACTIVATED PROTEIN KINASE KINASE KINASE 7"/>
    <property type="match status" value="1"/>
</dbReference>
<keyword evidence="5" id="KW-0067">ATP-binding</keyword>
<keyword evidence="2" id="KW-0808">Transferase</keyword>
<dbReference type="GO" id="GO:0006955">
    <property type="term" value="P:immune response"/>
    <property type="evidence" value="ECO:0007669"/>
    <property type="project" value="TreeGrafter"/>
</dbReference>
<dbReference type="OrthoDB" id="2289236at2759"/>
<keyword evidence="3" id="KW-0547">Nucleotide-binding</keyword>
<evidence type="ECO:0000313" key="8">
    <source>
        <dbReference type="Proteomes" id="UP000615446"/>
    </source>
</evidence>
<evidence type="ECO:0000256" key="2">
    <source>
        <dbReference type="ARBA" id="ARBA00022679"/>
    </source>
</evidence>